<dbReference type="PROSITE" id="PS00651">
    <property type="entry name" value="RIBOSOMAL_L9"/>
    <property type="match status" value="1"/>
</dbReference>
<dbReference type="EMBL" id="DXHS01000035">
    <property type="protein sequence ID" value="HIW02096.1"/>
    <property type="molecule type" value="Genomic_DNA"/>
</dbReference>
<dbReference type="FunFam" id="3.10.430.100:FF:000006">
    <property type="entry name" value="50S ribosomal protein L9"/>
    <property type="match status" value="1"/>
</dbReference>
<evidence type="ECO:0000313" key="9">
    <source>
        <dbReference type="EMBL" id="HIW02096.1"/>
    </source>
</evidence>
<dbReference type="Pfam" id="PF03948">
    <property type="entry name" value="Ribosomal_L9_C"/>
    <property type="match status" value="1"/>
</dbReference>
<dbReference type="GO" id="GO:0003735">
    <property type="term" value="F:structural constituent of ribosome"/>
    <property type="evidence" value="ECO:0007669"/>
    <property type="project" value="InterPro"/>
</dbReference>
<dbReference type="GO" id="GO:0006412">
    <property type="term" value="P:translation"/>
    <property type="evidence" value="ECO:0007669"/>
    <property type="project" value="UniProtKB-UniRule"/>
</dbReference>
<keyword evidence="3 7" id="KW-0694">RNA-binding</keyword>
<reference evidence="9" key="2">
    <citation type="submission" date="2021-04" db="EMBL/GenBank/DDBJ databases">
        <authorList>
            <person name="Gilroy R."/>
        </authorList>
    </citation>
    <scope>NUCLEOTIDE SEQUENCE</scope>
    <source>
        <strain evidence="9">12435</strain>
    </source>
</reference>
<gene>
    <name evidence="7 9" type="primary">rplI</name>
    <name evidence="9" type="ORF">H9892_02020</name>
</gene>
<organism evidence="9 10">
    <name type="scientific">Candidatus Protoclostridium stercorigallinarum</name>
    <dbReference type="NCBI Taxonomy" id="2838741"/>
    <lineage>
        <taxon>Bacteria</taxon>
        <taxon>Bacillati</taxon>
        <taxon>Bacillota</taxon>
        <taxon>Clostridia</taxon>
        <taxon>Candidatus Protoclostridium</taxon>
    </lineage>
</organism>
<dbReference type="Pfam" id="PF01281">
    <property type="entry name" value="Ribosomal_L9_N"/>
    <property type="match status" value="1"/>
</dbReference>
<evidence type="ECO:0000256" key="4">
    <source>
        <dbReference type="ARBA" id="ARBA00022980"/>
    </source>
</evidence>
<dbReference type="InterPro" id="IPR020070">
    <property type="entry name" value="Ribosomal_bL9_N"/>
</dbReference>
<dbReference type="InterPro" id="IPR036935">
    <property type="entry name" value="Ribosomal_bL9_N_sf"/>
</dbReference>
<keyword evidence="2 7" id="KW-0699">rRNA-binding</keyword>
<evidence type="ECO:0000259" key="8">
    <source>
        <dbReference type="PROSITE" id="PS00651"/>
    </source>
</evidence>
<evidence type="ECO:0000256" key="7">
    <source>
        <dbReference type="HAMAP-Rule" id="MF_00503"/>
    </source>
</evidence>
<dbReference type="InterPro" id="IPR020594">
    <property type="entry name" value="Ribosomal_bL9_bac/chp"/>
</dbReference>
<dbReference type="InterPro" id="IPR020069">
    <property type="entry name" value="Ribosomal_bL9_C"/>
</dbReference>
<dbReference type="Gene3D" id="3.40.5.10">
    <property type="entry name" value="Ribosomal protein L9, N-terminal domain"/>
    <property type="match status" value="1"/>
</dbReference>
<evidence type="ECO:0000256" key="6">
    <source>
        <dbReference type="ARBA" id="ARBA00035292"/>
    </source>
</evidence>
<sequence length="147" mass="15534">MKVILLKDVKGSGKKGDVVNVSDGYANNYLIKQGLAQPATAQNISLLEAQRSSEAYKKATALKDAKELAAKLSETKVELKAKIGANGKLFGSLSSQAIAEALEKAGVTVDKKKIVLDSPIKQIGEYKITVKLHPEVSAKITLSVVAG</sequence>
<dbReference type="AlphaFoldDB" id="A0A9D1PZT2"/>
<dbReference type="InterPro" id="IPR000244">
    <property type="entry name" value="Ribosomal_bL9"/>
</dbReference>
<dbReference type="InterPro" id="IPR009027">
    <property type="entry name" value="Ribosomal_bL9/RNase_H1_N"/>
</dbReference>
<proteinExistence type="inferred from homology"/>
<dbReference type="GO" id="GO:0005840">
    <property type="term" value="C:ribosome"/>
    <property type="evidence" value="ECO:0007669"/>
    <property type="project" value="UniProtKB-KW"/>
</dbReference>
<dbReference type="Gene3D" id="3.10.430.100">
    <property type="entry name" value="Ribosomal protein L9, C-terminal domain"/>
    <property type="match status" value="1"/>
</dbReference>
<protein>
    <recommendedName>
        <fullName evidence="6 7">Large ribosomal subunit protein bL9</fullName>
    </recommendedName>
</protein>
<dbReference type="SUPFAM" id="SSF55653">
    <property type="entry name" value="Ribosomal protein L9 C-domain"/>
    <property type="match status" value="1"/>
</dbReference>
<comment type="caution">
    <text evidence="9">The sequence shown here is derived from an EMBL/GenBank/DDBJ whole genome shotgun (WGS) entry which is preliminary data.</text>
</comment>
<evidence type="ECO:0000256" key="1">
    <source>
        <dbReference type="ARBA" id="ARBA00010605"/>
    </source>
</evidence>
<evidence type="ECO:0000256" key="5">
    <source>
        <dbReference type="ARBA" id="ARBA00023274"/>
    </source>
</evidence>
<comment type="similarity">
    <text evidence="1 7">Belongs to the bacterial ribosomal protein bL9 family.</text>
</comment>
<dbReference type="PANTHER" id="PTHR21368">
    <property type="entry name" value="50S RIBOSOMAL PROTEIN L9"/>
    <property type="match status" value="1"/>
</dbReference>
<dbReference type="FunFam" id="3.40.5.10:FF:000002">
    <property type="entry name" value="50S ribosomal protein L9"/>
    <property type="match status" value="1"/>
</dbReference>
<name>A0A9D1PZT2_9FIRM</name>
<keyword evidence="4 7" id="KW-0689">Ribosomal protein</keyword>
<evidence type="ECO:0000256" key="2">
    <source>
        <dbReference type="ARBA" id="ARBA00022730"/>
    </source>
</evidence>
<accession>A0A9D1PZT2</accession>
<dbReference type="InterPro" id="IPR036791">
    <property type="entry name" value="Ribosomal_bL9_C_sf"/>
</dbReference>
<reference evidence="9" key="1">
    <citation type="journal article" date="2021" name="PeerJ">
        <title>Extensive microbial diversity within the chicken gut microbiome revealed by metagenomics and culture.</title>
        <authorList>
            <person name="Gilroy R."/>
            <person name="Ravi A."/>
            <person name="Getino M."/>
            <person name="Pursley I."/>
            <person name="Horton D.L."/>
            <person name="Alikhan N.F."/>
            <person name="Baker D."/>
            <person name="Gharbi K."/>
            <person name="Hall N."/>
            <person name="Watson M."/>
            <person name="Adriaenssens E.M."/>
            <person name="Foster-Nyarko E."/>
            <person name="Jarju S."/>
            <person name="Secka A."/>
            <person name="Antonio M."/>
            <person name="Oren A."/>
            <person name="Chaudhuri R.R."/>
            <person name="La Ragione R."/>
            <person name="Hildebrand F."/>
            <person name="Pallen M.J."/>
        </authorList>
    </citation>
    <scope>NUCLEOTIDE SEQUENCE</scope>
    <source>
        <strain evidence="9">12435</strain>
    </source>
</reference>
<dbReference type="GO" id="GO:1990904">
    <property type="term" value="C:ribonucleoprotein complex"/>
    <property type="evidence" value="ECO:0007669"/>
    <property type="project" value="UniProtKB-KW"/>
</dbReference>
<comment type="function">
    <text evidence="7">Binds to the 23S rRNA.</text>
</comment>
<dbReference type="SUPFAM" id="SSF55658">
    <property type="entry name" value="L9 N-domain-like"/>
    <property type="match status" value="1"/>
</dbReference>
<dbReference type="NCBIfam" id="TIGR00158">
    <property type="entry name" value="L9"/>
    <property type="match status" value="1"/>
</dbReference>
<evidence type="ECO:0000256" key="3">
    <source>
        <dbReference type="ARBA" id="ARBA00022884"/>
    </source>
</evidence>
<keyword evidence="5 7" id="KW-0687">Ribonucleoprotein</keyword>
<dbReference type="GO" id="GO:0019843">
    <property type="term" value="F:rRNA binding"/>
    <property type="evidence" value="ECO:0007669"/>
    <property type="project" value="UniProtKB-UniRule"/>
</dbReference>
<dbReference type="Proteomes" id="UP000823990">
    <property type="component" value="Unassembled WGS sequence"/>
</dbReference>
<dbReference type="HAMAP" id="MF_00503">
    <property type="entry name" value="Ribosomal_bL9"/>
    <property type="match status" value="1"/>
</dbReference>
<evidence type="ECO:0000313" key="10">
    <source>
        <dbReference type="Proteomes" id="UP000823990"/>
    </source>
</evidence>
<feature type="domain" description="Ribosomal protein L9" evidence="8">
    <location>
        <begin position="13"/>
        <end position="40"/>
    </location>
</feature>